<dbReference type="Proteomes" id="UP000297477">
    <property type="component" value="Unassembled WGS sequence"/>
</dbReference>
<dbReference type="AlphaFoldDB" id="A0A1R4JUB6"/>
<comment type="similarity">
    <text evidence="2 16">Belongs to the GMC oxidoreductase family.</text>
</comment>
<dbReference type="InterPro" id="IPR007867">
    <property type="entry name" value="GMC_OxRtase_C"/>
</dbReference>
<evidence type="ECO:0000256" key="8">
    <source>
        <dbReference type="ARBA" id="ARBA00023166"/>
    </source>
</evidence>
<dbReference type="Pfam" id="PF05199">
    <property type="entry name" value="GMC_oxred_C"/>
    <property type="match status" value="1"/>
</dbReference>
<evidence type="ECO:0000256" key="4">
    <source>
        <dbReference type="ARBA" id="ARBA00022630"/>
    </source>
</evidence>
<gene>
    <name evidence="19" type="ORF">E4A49_01875</name>
    <name evidence="18" type="ORF">FM125_10790</name>
</gene>
<dbReference type="InterPro" id="IPR000172">
    <property type="entry name" value="GMC_OxRdtase_N"/>
</dbReference>
<keyword evidence="10" id="KW-0413">Isomerase</keyword>
<dbReference type="GO" id="GO:0016614">
    <property type="term" value="F:oxidoreductase activity, acting on CH-OH group of donors"/>
    <property type="evidence" value="ECO:0007669"/>
    <property type="project" value="InterPro"/>
</dbReference>
<dbReference type="EMBL" id="FUKP01000067">
    <property type="protein sequence ID" value="SJN35680.1"/>
    <property type="molecule type" value="Genomic_DNA"/>
</dbReference>
<evidence type="ECO:0000256" key="10">
    <source>
        <dbReference type="ARBA" id="ARBA00023235"/>
    </source>
</evidence>
<dbReference type="OrthoDB" id="517968at2"/>
<dbReference type="PROSITE" id="PS00623">
    <property type="entry name" value="GMC_OXRED_1"/>
    <property type="match status" value="1"/>
</dbReference>
<dbReference type="EMBL" id="SPKT01000002">
    <property type="protein sequence ID" value="TFI01224.1"/>
    <property type="molecule type" value="Genomic_DNA"/>
</dbReference>
<accession>A0A1R4JUB6</accession>
<keyword evidence="5 16" id="KW-0274">FAD</keyword>
<dbReference type="SUPFAM" id="SSF51905">
    <property type="entry name" value="FAD/NAD(P)-binding domain"/>
    <property type="match status" value="1"/>
</dbReference>
<evidence type="ECO:0000313" key="21">
    <source>
        <dbReference type="Proteomes" id="UP000297477"/>
    </source>
</evidence>
<dbReference type="InterPro" id="IPR052542">
    <property type="entry name" value="Cholesterol_Oxidase"/>
</dbReference>
<dbReference type="Pfam" id="PF00732">
    <property type="entry name" value="GMC_oxred_N"/>
    <property type="match status" value="1"/>
</dbReference>
<keyword evidence="3" id="KW-0153">Cholesterol metabolism</keyword>
<keyword evidence="21" id="KW-1185">Reference proteome</keyword>
<sequence>MPLRTSSPESVCSPPAQILPRPGRLWTVGGTLKGQPVARIAIIGSGYGGAVAARHLTRRGMAVDLIEMGVDWDTMAPMSNGRIFTGMASPNERSMWFKSRTDMPFAYLGGLDLINRRIGQAAGVLDIEYFDQMKVYVGRGVGGGSLVNGGMAVTPSSSYFSKVLPQVDAEEMFGTYFPRANASLKVARPPKDIIGTAEYYQFARTAARHAKRAGFEVVDVPNVYDWDHMRREHSGYGGAQRSALAQEVIFGNNYGKRSLPKTILAEARATGLVNLIQMTEVTRLVSDGDGYRLSLKTIDFKGAVLSQREVRYDKVVLAAGSLGTSRLVCRAQSDGDVPGLDSNEAIGQKWGPNGNTMLAIRHRDRTNVLQAGMPALGIRNWNDSPSSVFAEIAPFPTSMELNTSVYLAITGNENLAELRWDAQRGLVNTWTASHSAPSVASTKAMFDKVLAVVPGATYRTDLFEKQKQFTDYFSYHPLGGMVIGEATDLNGEVKGAPNLFVVDGSLIPGRIGVNPFVTITALAERNMDRLASAGRL</sequence>
<evidence type="ECO:0000256" key="3">
    <source>
        <dbReference type="ARBA" id="ARBA00022548"/>
    </source>
</evidence>
<evidence type="ECO:0000256" key="15">
    <source>
        <dbReference type="ARBA" id="ARBA00049778"/>
    </source>
</evidence>
<reference evidence="19 21" key="2">
    <citation type="submission" date="2019-03" db="EMBL/GenBank/DDBJ databases">
        <title>Reclassification of Micrococcus aloeverae and Micrococcus yunnanensis as later heterotypic synonyms of Micrococcus luteus.</title>
        <authorList>
            <person name="Huang C.-H."/>
        </authorList>
    </citation>
    <scope>NUCLEOTIDE SEQUENCE [LARGE SCALE GENOMIC DNA]</scope>
    <source>
        <strain evidence="19 21">BCRC 12151</strain>
    </source>
</reference>
<dbReference type="PANTHER" id="PTHR47470:SF1">
    <property type="entry name" value="FAD-DEPENDENT OXIDOREDUCTASE 2 FAD BINDING DOMAIN-CONTAINING PROTEIN"/>
    <property type="match status" value="1"/>
</dbReference>
<evidence type="ECO:0000256" key="2">
    <source>
        <dbReference type="ARBA" id="ARBA00010790"/>
    </source>
</evidence>
<keyword evidence="6" id="KW-0560">Oxidoreductase</keyword>
<evidence type="ECO:0000313" key="19">
    <source>
        <dbReference type="EMBL" id="TFI01224.1"/>
    </source>
</evidence>
<evidence type="ECO:0000313" key="18">
    <source>
        <dbReference type="EMBL" id="SJN35680.1"/>
    </source>
</evidence>
<comment type="pathway">
    <text evidence="12">Steroid metabolism; cholesterol degradation.</text>
</comment>
<dbReference type="GO" id="GO:0050660">
    <property type="term" value="F:flavin adenine dinucleotide binding"/>
    <property type="evidence" value="ECO:0007669"/>
    <property type="project" value="InterPro"/>
</dbReference>
<reference evidence="18 20" key="1">
    <citation type="submission" date="2017-02" db="EMBL/GenBank/DDBJ databases">
        <authorList>
            <person name="Peterson S.W."/>
        </authorList>
    </citation>
    <scope>NUCLEOTIDE SEQUENCE [LARGE SCALE GENOMIC DNA]</scope>
    <source>
        <strain evidence="18 20">2B3F</strain>
    </source>
</reference>
<name>A0A1R4JUB6_9MICC</name>
<dbReference type="InterPro" id="IPR036188">
    <property type="entry name" value="FAD/NAD-bd_sf"/>
</dbReference>
<dbReference type="EC" id="1.1.3.6" evidence="13"/>
<evidence type="ECO:0000259" key="17">
    <source>
        <dbReference type="PROSITE" id="PS00623"/>
    </source>
</evidence>
<comment type="cofactor">
    <cofactor evidence="1">
        <name>FAD</name>
        <dbReference type="ChEBI" id="CHEBI:57692"/>
    </cofactor>
</comment>
<evidence type="ECO:0000256" key="13">
    <source>
        <dbReference type="ARBA" id="ARBA00049723"/>
    </source>
</evidence>
<dbReference type="Proteomes" id="UP000196230">
    <property type="component" value="Unassembled WGS sequence"/>
</dbReference>
<evidence type="ECO:0000256" key="7">
    <source>
        <dbReference type="ARBA" id="ARBA00023098"/>
    </source>
</evidence>
<evidence type="ECO:0000256" key="12">
    <source>
        <dbReference type="ARBA" id="ARBA00049645"/>
    </source>
</evidence>
<keyword evidence="7" id="KW-0443">Lipid metabolism</keyword>
<dbReference type="Gene3D" id="3.30.410.10">
    <property type="entry name" value="Cholesterol Oxidase, domain 2"/>
    <property type="match status" value="1"/>
</dbReference>
<dbReference type="EC" id="5.3.3.1" evidence="11"/>
<evidence type="ECO:0000256" key="9">
    <source>
        <dbReference type="ARBA" id="ARBA00023221"/>
    </source>
</evidence>
<keyword evidence="8" id="KW-1207">Sterol metabolism</keyword>
<evidence type="ECO:0000256" key="11">
    <source>
        <dbReference type="ARBA" id="ARBA00038856"/>
    </source>
</evidence>
<evidence type="ECO:0000256" key="6">
    <source>
        <dbReference type="ARBA" id="ARBA00023002"/>
    </source>
</evidence>
<organism evidence="18 20">
    <name type="scientific">Micrococcus lylae</name>
    <dbReference type="NCBI Taxonomy" id="1273"/>
    <lineage>
        <taxon>Bacteria</taxon>
        <taxon>Bacillati</taxon>
        <taxon>Actinomycetota</taxon>
        <taxon>Actinomycetes</taxon>
        <taxon>Micrococcales</taxon>
        <taxon>Micrococcaceae</taxon>
        <taxon>Micrococcus</taxon>
    </lineage>
</organism>
<evidence type="ECO:0000256" key="16">
    <source>
        <dbReference type="RuleBase" id="RU003968"/>
    </source>
</evidence>
<keyword evidence="4 16" id="KW-0285">Flavoprotein</keyword>
<protein>
    <recommendedName>
        <fullName evidence="14">Cholesterol oxidase</fullName>
        <ecNumber evidence="13">1.1.3.6</ecNumber>
        <ecNumber evidence="11">5.3.3.1</ecNumber>
    </recommendedName>
    <alternativeName>
        <fullName evidence="15">Cholesterol isomerase</fullName>
    </alternativeName>
</protein>
<evidence type="ECO:0000313" key="20">
    <source>
        <dbReference type="Proteomes" id="UP000196230"/>
    </source>
</evidence>
<dbReference type="Pfam" id="PF22500">
    <property type="entry name" value="GMC_oxred_C_1st"/>
    <property type="match status" value="1"/>
</dbReference>
<proteinExistence type="inferred from homology"/>
<evidence type="ECO:0000256" key="1">
    <source>
        <dbReference type="ARBA" id="ARBA00001974"/>
    </source>
</evidence>
<dbReference type="SUPFAM" id="SSF54373">
    <property type="entry name" value="FAD-linked reductases, C-terminal domain"/>
    <property type="match status" value="1"/>
</dbReference>
<keyword evidence="9" id="KW-0753">Steroid metabolism</keyword>
<feature type="domain" description="Glucose-methanol-choline oxidoreductase N-terminal" evidence="17">
    <location>
        <begin position="138"/>
        <end position="161"/>
    </location>
</feature>
<evidence type="ECO:0000256" key="5">
    <source>
        <dbReference type="ARBA" id="ARBA00022827"/>
    </source>
</evidence>
<evidence type="ECO:0000256" key="14">
    <source>
        <dbReference type="ARBA" id="ARBA00049744"/>
    </source>
</evidence>
<dbReference type="Pfam" id="PF13450">
    <property type="entry name" value="NAD_binding_8"/>
    <property type="match status" value="1"/>
</dbReference>
<dbReference type="Gene3D" id="3.50.50.60">
    <property type="entry name" value="FAD/NAD(P)-binding domain"/>
    <property type="match status" value="1"/>
</dbReference>
<dbReference type="PANTHER" id="PTHR47470">
    <property type="entry name" value="CHOLESTEROL OXIDASE"/>
    <property type="match status" value="1"/>
</dbReference>